<proteinExistence type="predicted"/>
<dbReference type="InterPro" id="IPR027417">
    <property type="entry name" value="P-loop_NTPase"/>
</dbReference>
<keyword evidence="3" id="KW-1185">Reference proteome</keyword>
<dbReference type="OrthoDB" id="36110at2157"/>
<dbReference type="CDD" id="cd02042">
    <property type="entry name" value="ParAB_family"/>
    <property type="match status" value="1"/>
</dbReference>
<dbReference type="PANTHER" id="PTHR13696:SF99">
    <property type="entry name" value="COBYRINIC ACID AC-DIAMIDE SYNTHASE"/>
    <property type="match status" value="1"/>
</dbReference>
<reference evidence="3" key="1">
    <citation type="submission" date="2016-10" db="EMBL/GenBank/DDBJ databases">
        <authorList>
            <person name="Varghese N."/>
            <person name="Submissions S."/>
        </authorList>
    </citation>
    <scope>NUCLEOTIDE SEQUENCE [LARGE SCALE GENOMIC DNA]</scope>
    <source>
        <strain evidence="3">DSM 22427</strain>
    </source>
</reference>
<name>A0A1I6PS79_9EURY</name>
<dbReference type="InterPro" id="IPR025669">
    <property type="entry name" value="AAA_dom"/>
</dbReference>
<dbReference type="Proteomes" id="UP000199199">
    <property type="component" value="Unassembled WGS sequence"/>
</dbReference>
<feature type="domain" description="AAA" evidence="1">
    <location>
        <begin position="9"/>
        <end position="163"/>
    </location>
</feature>
<accession>A0A1I6PS79</accession>
<evidence type="ECO:0000313" key="2">
    <source>
        <dbReference type="EMBL" id="SFS43087.1"/>
    </source>
</evidence>
<dbReference type="Gene3D" id="3.40.50.300">
    <property type="entry name" value="P-loop containing nucleotide triphosphate hydrolases"/>
    <property type="match status" value="1"/>
</dbReference>
<organism evidence="2 3">
    <name type="scientific">Halostagnicola kamekurae</name>
    <dbReference type="NCBI Taxonomy" id="619731"/>
    <lineage>
        <taxon>Archaea</taxon>
        <taxon>Methanobacteriati</taxon>
        <taxon>Methanobacteriota</taxon>
        <taxon>Stenosarchaea group</taxon>
        <taxon>Halobacteria</taxon>
        <taxon>Halobacteriales</taxon>
        <taxon>Natrialbaceae</taxon>
        <taxon>Halostagnicola</taxon>
    </lineage>
</organism>
<dbReference type="AlphaFoldDB" id="A0A1I6PS79"/>
<gene>
    <name evidence="2" type="ORF">SAMN04488556_0754</name>
</gene>
<dbReference type="RefSeq" id="WP_092901728.1">
    <property type="nucleotide sequence ID" value="NZ_FOZS01000001.1"/>
</dbReference>
<dbReference type="InterPro" id="IPR050678">
    <property type="entry name" value="DNA_Partitioning_ATPase"/>
</dbReference>
<dbReference type="SUPFAM" id="SSF52540">
    <property type="entry name" value="P-loop containing nucleoside triphosphate hydrolases"/>
    <property type="match status" value="1"/>
</dbReference>
<sequence length="299" mass="33557">MTATDETPEVIAVTLQKGGTGKTFTAMNIAGGLAARGFEVLLVDFDPQGTLTANLGKREQYFDLDTLSLDEVLLDPSEWDRVTELIETDHEEFDLVPANQSYNGNKTPLDAADAGGNRFGRLLEHFEGEYHYVVCDCPPDFSPYAKNAVTAGENIVIPMIPETEMPHSVDLLFDQYDVLEMMHELDISYLASVMTVDSTKMTSEHQRIVSWFEDTFGEKGVVTDHRAAFARAKKNQRSIYAYEESLANAELDTYDRLVRLVMEQTEPPTFGIDVEAATQLSLDGIRRRREQTREKEVNA</sequence>
<evidence type="ECO:0000259" key="1">
    <source>
        <dbReference type="Pfam" id="PF13614"/>
    </source>
</evidence>
<dbReference type="Pfam" id="PF13614">
    <property type="entry name" value="AAA_31"/>
    <property type="match status" value="1"/>
</dbReference>
<evidence type="ECO:0000313" key="3">
    <source>
        <dbReference type="Proteomes" id="UP000199199"/>
    </source>
</evidence>
<dbReference type="EMBL" id="FOZS01000001">
    <property type="protein sequence ID" value="SFS43087.1"/>
    <property type="molecule type" value="Genomic_DNA"/>
</dbReference>
<protein>
    <submittedName>
        <fullName evidence="2">Chromosome segregation ATPase</fullName>
    </submittedName>
</protein>
<dbReference type="PANTHER" id="PTHR13696">
    <property type="entry name" value="P-LOOP CONTAINING NUCLEOSIDE TRIPHOSPHATE HYDROLASE"/>
    <property type="match status" value="1"/>
</dbReference>